<dbReference type="PANTHER" id="PTHR11439">
    <property type="entry name" value="GAG-POL-RELATED RETROTRANSPOSON"/>
    <property type="match status" value="1"/>
</dbReference>
<evidence type="ECO:0000313" key="1">
    <source>
        <dbReference type="EMBL" id="RVW33099.1"/>
    </source>
</evidence>
<proteinExistence type="predicted"/>
<organism evidence="1 2">
    <name type="scientific">Vitis vinifera</name>
    <name type="common">Grape</name>
    <dbReference type="NCBI Taxonomy" id="29760"/>
    <lineage>
        <taxon>Eukaryota</taxon>
        <taxon>Viridiplantae</taxon>
        <taxon>Streptophyta</taxon>
        <taxon>Embryophyta</taxon>
        <taxon>Tracheophyta</taxon>
        <taxon>Spermatophyta</taxon>
        <taxon>Magnoliopsida</taxon>
        <taxon>eudicotyledons</taxon>
        <taxon>Gunneridae</taxon>
        <taxon>Pentapetalae</taxon>
        <taxon>rosids</taxon>
        <taxon>Vitales</taxon>
        <taxon>Vitaceae</taxon>
        <taxon>Viteae</taxon>
        <taxon>Vitis</taxon>
    </lineage>
</organism>
<name>A0A438DCB5_VITVI</name>
<evidence type="ECO:0008006" key="3">
    <source>
        <dbReference type="Google" id="ProtNLM"/>
    </source>
</evidence>
<comment type="caution">
    <text evidence="1">The sequence shown here is derived from an EMBL/GenBank/DDBJ whole genome shotgun (WGS) entry which is preliminary data.</text>
</comment>
<gene>
    <name evidence="1" type="ORF">CK203_102306</name>
</gene>
<accession>A0A438DCB5</accession>
<evidence type="ECO:0000313" key="2">
    <source>
        <dbReference type="Proteomes" id="UP000288805"/>
    </source>
</evidence>
<dbReference type="EMBL" id="QGNW01001693">
    <property type="protein sequence ID" value="RVW33099.1"/>
    <property type="molecule type" value="Genomic_DNA"/>
</dbReference>
<dbReference type="PANTHER" id="PTHR11439:SF467">
    <property type="entry name" value="INTEGRASE CATALYTIC DOMAIN-CONTAINING PROTEIN"/>
    <property type="match status" value="1"/>
</dbReference>
<dbReference type="AlphaFoldDB" id="A0A438DCB5"/>
<dbReference type="Proteomes" id="UP000288805">
    <property type="component" value="Unassembled WGS sequence"/>
</dbReference>
<reference evidence="1 2" key="1">
    <citation type="journal article" date="2018" name="PLoS Genet.">
        <title>Population sequencing reveals clonal diversity and ancestral inbreeding in the grapevine cultivar Chardonnay.</title>
        <authorList>
            <person name="Roach M.J."/>
            <person name="Johnson D.L."/>
            <person name="Bohlmann J."/>
            <person name="van Vuuren H.J."/>
            <person name="Jones S.J."/>
            <person name="Pretorius I.S."/>
            <person name="Schmidt S.A."/>
            <person name="Borneman A.R."/>
        </authorList>
    </citation>
    <scope>NUCLEOTIDE SEQUENCE [LARGE SCALE GENOMIC DNA]</scope>
    <source>
        <strain evidence="2">cv. Chardonnay</strain>
        <tissue evidence="1">Leaf</tissue>
    </source>
</reference>
<sequence length="214" mass="24431">MSRGNMETRTSFGVTTVTSLYIQGKCVGNSIGQPQLGTKSSQQGTGNKIRKRYKDAMLGTMERGYERRYESIREKQDLGDSGLTKRMQDQGVQWIYTIKYKVDSLKDDIVVTGDDLSEIGKIEVILAAELKLKFQEVLDNSWELRGSYQMMVRKLIHLSHTRPDIAYVISVVSQLMHSPLKAHLEAMYRILKHLKSSLRKGILYQNNGNLWLEA</sequence>
<protein>
    <recommendedName>
        <fullName evidence="3">Retrovirus-related Pol polyprotein from transposon RE1</fullName>
    </recommendedName>
</protein>